<feature type="transmembrane region" description="Helical" evidence="8">
    <location>
        <begin position="663"/>
        <end position="683"/>
    </location>
</feature>
<feature type="transmembrane region" description="Helical" evidence="8">
    <location>
        <begin position="810"/>
        <end position="835"/>
    </location>
</feature>
<accession>A0A4Q1BQQ8</accession>
<evidence type="ECO:0000256" key="2">
    <source>
        <dbReference type="ARBA" id="ARBA00007779"/>
    </source>
</evidence>
<feature type="compositionally biased region" description="Low complexity" evidence="7">
    <location>
        <begin position="1306"/>
        <end position="1317"/>
    </location>
</feature>
<dbReference type="InterPro" id="IPR032880">
    <property type="entry name" value="CSC1/OSCA1-like_N"/>
</dbReference>
<dbReference type="InterPro" id="IPR027815">
    <property type="entry name" value="CSC1/OSCA1-like_cyt"/>
</dbReference>
<feature type="region of interest" description="Disordered" evidence="7">
    <location>
        <begin position="323"/>
        <end position="384"/>
    </location>
</feature>
<evidence type="ECO:0000256" key="8">
    <source>
        <dbReference type="SAM" id="Phobius"/>
    </source>
</evidence>
<dbReference type="Pfam" id="PF02714">
    <property type="entry name" value="RSN1_7TM"/>
    <property type="match status" value="1"/>
</dbReference>
<feature type="region of interest" description="Disordered" evidence="7">
    <location>
        <begin position="1470"/>
        <end position="1500"/>
    </location>
</feature>
<dbReference type="GO" id="GO:0005227">
    <property type="term" value="F:calcium-activated cation channel activity"/>
    <property type="evidence" value="ECO:0007669"/>
    <property type="project" value="InterPro"/>
</dbReference>
<name>A0A4Q1BQQ8_TREME</name>
<evidence type="ECO:0000256" key="6">
    <source>
        <dbReference type="ARBA" id="ARBA00023136"/>
    </source>
</evidence>
<dbReference type="Proteomes" id="UP000289152">
    <property type="component" value="Unassembled WGS sequence"/>
</dbReference>
<keyword evidence="6 8" id="KW-0472">Membrane</keyword>
<feature type="transmembrane region" description="Helical" evidence="8">
    <location>
        <begin position="740"/>
        <end position="761"/>
    </location>
</feature>
<dbReference type="VEuPathDB" id="FungiDB:TREMEDRAFT_66911"/>
<dbReference type="STRING" id="5217.A0A4Q1BQQ8"/>
<keyword evidence="4 8" id="KW-0812">Transmembrane</keyword>
<feature type="domain" description="CSC1/OSCA1-like cytosolic" evidence="11">
    <location>
        <begin position="385"/>
        <end position="595"/>
    </location>
</feature>
<evidence type="ECO:0000256" key="3">
    <source>
        <dbReference type="ARBA" id="ARBA00022448"/>
    </source>
</evidence>
<dbReference type="OrthoDB" id="1689567at2759"/>
<feature type="transmembrane region" description="Helical" evidence="8">
    <location>
        <begin position="704"/>
        <end position="728"/>
    </location>
</feature>
<keyword evidence="13" id="KW-1185">Reference proteome</keyword>
<evidence type="ECO:0000256" key="4">
    <source>
        <dbReference type="ARBA" id="ARBA00022692"/>
    </source>
</evidence>
<evidence type="ECO:0000256" key="5">
    <source>
        <dbReference type="ARBA" id="ARBA00022989"/>
    </source>
</evidence>
<comment type="subcellular location">
    <subcellularLocation>
        <location evidence="1">Membrane</location>
        <topology evidence="1">Multi-pass membrane protein</topology>
    </subcellularLocation>
</comment>
<feature type="region of interest" description="Disordered" evidence="7">
    <location>
        <begin position="950"/>
        <end position="970"/>
    </location>
</feature>
<evidence type="ECO:0008006" key="14">
    <source>
        <dbReference type="Google" id="ProtNLM"/>
    </source>
</evidence>
<dbReference type="Pfam" id="PF13967">
    <property type="entry name" value="RSN1_TM"/>
    <property type="match status" value="1"/>
</dbReference>
<proteinExistence type="inferred from homology"/>
<feature type="region of interest" description="Disordered" evidence="7">
    <location>
        <begin position="73"/>
        <end position="104"/>
    </location>
</feature>
<feature type="transmembrane region" description="Helical" evidence="8">
    <location>
        <begin position="882"/>
        <end position="900"/>
    </location>
</feature>
<sequence length="1584" mass="177176">MADLPQRTNYTAAYSGLLDNLYLTLAIAGACLGGYELLVHMPRRRGKQGRFQRVPVRAFFALKRFWTNRKRGKIRNSSSSHPSDHKRQTTEDTAQTKTSKEEIERARLGSQEDWEFGYIYQPKAWAVNASPPLPRWPLAWIATALKVKERDMPDKCGLDHTLHARFLRGCLFYTILQAFVVLPILLPLHVLYSPHDLSNSSMVKASISSLVETSGARWLWVHAVLIWWVTLTWIATTLWIAWGGLGYRRRQIKQLRHRIETGQHVRRQLTGGEDGNVAAVHGDDCEGIKRFKTIMVTNVPPDMRNEQTIRDYFEHHIHRYRARFGDGAQQPKSSPIFGRKKSEKGRQARHSSVFRKNNEKGETPHSSPVPEEELSANDCASADDEHEAREVDEVIFVRKLGPLENLRARRHAVLRQLEAAHVKLAQRILRAVASHKASPEYAPSAISTDFTHLTISPGISKKERLDLLTDALGAFVDEGPVERGESKQTVWEVLHSLPRELLDPYQALTHLSSLFRKENAPLIDYLTTKLNYLTLLVDEARSKSLDAYPPSSTAFVTFKDASTARVALSILPGHPKRSLACHTCSAPDWTDLLWSRLAKSTYRASFVRGWIVFLGVWLFTLIWIFPVSVFCTLTSLSNIAQFIKPLAKWLADNPKASSAITSLAPVILVALLTLAICPILLVISNKAETIVTRYGIHQSVMERFWKFLIVNGVVFFAIGQSAIEAYLAAFQESNFDPLPIVASAFPSAAPYFASYILLQVAIQPFFEIFRFGLPTILYVFGTRVSIIPRQRASRTNYPTFSHFSQVPQQLLAGAIMHLFMLLNPLVIPFTLIYYASCYGMFFVRSVQLKVLQSVVWKRQFTYVYGRLYESNGRRTAIRAMRYSIDGLALAQFALFAFFILNKAKGNAIATGILFFLTLIAKLIITRAIRRRFEALDIEEADLLCPPLDTPGSSDAAHKGSENLKQPPPSNPVPFHAGVFTAIKEWIEKWRYAERSLRKATPASYRRPLPFDNTLFCTLDKFFTYDISEGGEANDTLEKPMEVGVTLKQESEETYIQLVTPHPPFPPWEDIPPYYRSRGYNDQPAYTDGYDDFLWLQRHPWSTLDLDDTIELRLSLTSSAGGDGRFGSWPLLECEEEESREWQEVLLPEGQGDTSPTGLRASLSLTPIPSNDQQALIGHLEVPAEIGSEVDDEGVTRDLFRQTARKVGMLSNLFKPHGSQFLSGPPIPLGRLSEESMTFEHRVDTDEALVNAEAGMSPRPIARREASSRSSYILPTRTSTPRPISLAREDSDTSRPSIIVTSHPHQSSETDSDPSPTSHPITGSVSAPASAFLPHSLGRSISSRHPHRSRSNSRPLEKKLSSPARPRTAGGTPSIISHDRLASGRSATTLQQQALLREVMEEERKRKKDEAEELDGLKEREERELKKERRISQGLGDHGEQTLGVPHTPRRLSFRTAAVAVGAFSRDRSSSRIVVPADQRDRSGSKTAIPEGPRNRSGSRGAITLMNVPVGGEAGVGLGVDTQGETLISPRNEGETEEGTVENNLPVPTTQRLRGRSLQGGTRETPASRGQNMTGGQDLGWGAII</sequence>
<evidence type="ECO:0000256" key="7">
    <source>
        <dbReference type="SAM" id="MobiDB-lite"/>
    </source>
</evidence>
<comment type="caution">
    <text evidence="12">The sequence shown here is derived from an EMBL/GenBank/DDBJ whole genome shotgun (WGS) entry which is preliminary data.</text>
</comment>
<evidence type="ECO:0000313" key="12">
    <source>
        <dbReference type="EMBL" id="RXK40276.1"/>
    </source>
</evidence>
<evidence type="ECO:0000259" key="11">
    <source>
        <dbReference type="Pfam" id="PF14703"/>
    </source>
</evidence>
<feature type="region of interest" description="Disordered" evidence="7">
    <location>
        <begin position="1529"/>
        <end position="1584"/>
    </location>
</feature>
<feature type="transmembrane region" description="Helical" evidence="8">
    <location>
        <begin position="225"/>
        <end position="247"/>
    </location>
</feature>
<feature type="domain" description="CSC1/OSCA1-like 7TM region" evidence="9">
    <location>
        <begin position="609"/>
        <end position="898"/>
    </location>
</feature>
<dbReference type="PANTHER" id="PTHR13018">
    <property type="entry name" value="PROBABLE MEMBRANE PROTEIN DUF221-RELATED"/>
    <property type="match status" value="1"/>
</dbReference>
<feature type="compositionally biased region" description="Polar residues" evidence="7">
    <location>
        <begin position="1267"/>
        <end position="1281"/>
    </location>
</feature>
<evidence type="ECO:0000313" key="13">
    <source>
        <dbReference type="Proteomes" id="UP000289152"/>
    </source>
</evidence>
<organism evidence="12 13">
    <name type="scientific">Tremella mesenterica</name>
    <name type="common">Jelly fungus</name>
    <dbReference type="NCBI Taxonomy" id="5217"/>
    <lineage>
        <taxon>Eukaryota</taxon>
        <taxon>Fungi</taxon>
        <taxon>Dikarya</taxon>
        <taxon>Basidiomycota</taxon>
        <taxon>Agaricomycotina</taxon>
        <taxon>Tremellomycetes</taxon>
        <taxon>Tremellales</taxon>
        <taxon>Tremellaceae</taxon>
        <taxon>Tremella</taxon>
    </lineage>
</organism>
<feature type="transmembrane region" description="Helical" evidence="8">
    <location>
        <begin position="906"/>
        <end position="924"/>
    </location>
</feature>
<dbReference type="InterPro" id="IPR045122">
    <property type="entry name" value="Csc1-like"/>
</dbReference>
<evidence type="ECO:0000259" key="9">
    <source>
        <dbReference type="Pfam" id="PF02714"/>
    </source>
</evidence>
<dbReference type="EMBL" id="SDIL01000020">
    <property type="protein sequence ID" value="RXK40276.1"/>
    <property type="molecule type" value="Genomic_DNA"/>
</dbReference>
<dbReference type="PROSITE" id="PS51257">
    <property type="entry name" value="PROKAR_LIPOPROTEIN"/>
    <property type="match status" value="1"/>
</dbReference>
<reference evidence="12 13" key="1">
    <citation type="submission" date="2016-06" db="EMBL/GenBank/DDBJ databases">
        <title>Evolution of pathogenesis and genome organization in the Tremellales.</title>
        <authorList>
            <person name="Cuomo C."/>
            <person name="Litvintseva A."/>
            <person name="Heitman J."/>
            <person name="Chen Y."/>
            <person name="Sun S."/>
            <person name="Springer D."/>
            <person name="Dromer F."/>
            <person name="Young S."/>
            <person name="Zeng Q."/>
            <person name="Chapman S."/>
            <person name="Gujja S."/>
            <person name="Saif S."/>
            <person name="Birren B."/>
        </authorList>
    </citation>
    <scope>NUCLEOTIDE SEQUENCE [LARGE SCALE GENOMIC DNA]</scope>
    <source>
        <strain evidence="12 13">ATCC 28783</strain>
    </source>
</reference>
<comment type="similarity">
    <text evidence="2">Belongs to the CSC1 (TC 1.A.17) family.</text>
</comment>
<feature type="compositionally biased region" description="Basic and acidic residues" evidence="7">
    <location>
        <begin position="1400"/>
        <end position="1430"/>
    </location>
</feature>
<feature type="transmembrane region" description="Helical" evidence="8">
    <location>
        <begin position="20"/>
        <end position="38"/>
    </location>
</feature>
<keyword evidence="5 8" id="KW-1133">Transmembrane helix</keyword>
<feature type="compositionally biased region" description="Basic residues" evidence="7">
    <location>
        <begin position="338"/>
        <end position="353"/>
    </location>
</feature>
<feature type="transmembrane region" description="Helical" evidence="8">
    <location>
        <begin position="170"/>
        <end position="192"/>
    </location>
</feature>
<evidence type="ECO:0000259" key="10">
    <source>
        <dbReference type="Pfam" id="PF13967"/>
    </source>
</evidence>
<dbReference type="Pfam" id="PF14703">
    <property type="entry name" value="PHM7_cyt"/>
    <property type="match status" value="1"/>
</dbReference>
<keyword evidence="3" id="KW-0813">Transport</keyword>
<feature type="compositionally biased region" description="Acidic residues" evidence="7">
    <location>
        <begin position="370"/>
        <end position="384"/>
    </location>
</feature>
<feature type="region of interest" description="Disordered" evidence="7">
    <location>
        <begin position="1250"/>
        <end position="1386"/>
    </location>
</feature>
<dbReference type="InterPro" id="IPR003864">
    <property type="entry name" value="CSC1/OSCA1-like_7TM"/>
</dbReference>
<feature type="compositionally biased region" description="Polar residues" evidence="7">
    <location>
        <begin position="1293"/>
        <end position="1304"/>
    </location>
</feature>
<gene>
    <name evidence="12" type="ORF">M231_02390</name>
</gene>
<protein>
    <recommendedName>
        <fullName evidence="14">DUF221-domain-containing protein</fullName>
    </recommendedName>
</protein>
<feature type="domain" description="CSC1/OSCA1-like N-terminal transmembrane" evidence="10">
    <location>
        <begin position="118"/>
        <end position="237"/>
    </location>
</feature>
<dbReference type="GO" id="GO:0005886">
    <property type="term" value="C:plasma membrane"/>
    <property type="evidence" value="ECO:0007669"/>
    <property type="project" value="TreeGrafter"/>
</dbReference>
<dbReference type="PANTHER" id="PTHR13018:SF139">
    <property type="entry name" value="PHOSPHATE METABOLISM PROTEIN 7"/>
    <property type="match status" value="1"/>
</dbReference>
<feature type="region of interest" description="Disordered" evidence="7">
    <location>
        <begin position="1400"/>
        <end position="1446"/>
    </location>
</feature>
<evidence type="ECO:0000256" key="1">
    <source>
        <dbReference type="ARBA" id="ARBA00004141"/>
    </source>
</evidence>
<feature type="compositionally biased region" description="Basic residues" evidence="7">
    <location>
        <begin position="1341"/>
        <end position="1350"/>
    </location>
</feature>
<dbReference type="InParanoid" id="A0A4Q1BQQ8"/>
<feature type="transmembrane region" description="Helical" evidence="8">
    <location>
        <begin position="610"/>
        <end position="643"/>
    </location>
</feature>